<name>A0A5B8NQ47_9CHRO</name>
<dbReference type="AlphaFoldDB" id="A0A5B8NQ47"/>
<dbReference type="InterPro" id="IPR021262">
    <property type="entry name" value="DUF2839"/>
</dbReference>
<dbReference type="RefSeq" id="WP_146295968.1">
    <property type="nucleotide sequence ID" value="NZ_CP042326.1"/>
</dbReference>
<reference evidence="2" key="1">
    <citation type="submission" date="2019-08" db="EMBL/GenBank/DDBJ databases">
        <title>Carotenoids and Carotenoid Binding Proteins in the Halophilic Cyanobacterium Euhalothece sp. ZM00.</title>
        <authorList>
            <person name="Cho S.M."/>
            <person name="Song J.Y."/>
            <person name="Park Y.-I."/>
        </authorList>
    </citation>
    <scope>NUCLEOTIDE SEQUENCE [LARGE SCALE GENOMIC DNA]</scope>
    <source>
        <strain evidence="2">Z-M001</strain>
    </source>
</reference>
<evidence type="ECO:0000313" key="3">
    <source>
        <dbReference type="Proteomes" id="UP000318453"/>
    </source>
</evidence>
<keyword evidence="1" id="KW-1133">Transmembrane helix</keyword>
<dbReference type="OrthoDB" id="541226at2"/>
<proteinExistence type="predicted"/>
<evidence type="ECO:0000256" key="1">
    <source>
        <dbReference type="SAM" id="Phobius"/>
    </source>
</evidence>
<evidence type="ECO:0000313" key="2">
    <source>
        <dbReference type="EMBL" id="QDZ40285.1"/>
    </source>
</evidence>
<keyword evidence="3" id="KW-1185">Reference proteome</keyword>
<dbReference type="EMBL" id="CP042326">
    <property type="protein sequence ID" value="QDZ40285.1"/>
    <property type="molecule type" value="Genomic_DNA"/>
</dbReference>
<accession>A0A5B8NQ47</accession>
<feature type="transmembrane region" description="Helical" evidence="1">
    <location>
        <begin position="43"/>
        <end position="67"/>
    </location>
</feature>
<gene>
    <name evidence="2" type="ORF">FRE64_10165</name>
</gene>
<keyword evidence="1" id="KW-0472">Membrane</keyword>
<dbReference type="KEGG" id="enn:FRE64_10165"/>
<organism evidence="2 3">
    <name type="scientific">Euhalothece natronophila Z-M001</name>
    <dbReference type="NCBI Taxonomy" id="522448"/>
    <lineage>
        <taxon>Bacteria</taxon>
        <taxon>Bacillati</taxon>
        <taxon>Cyanobacteriota</taxon>
        <taxon>Cyanophyceae</taxon>
        <taxon>Oscillatoriophycideae</taxon>
        <taxon>Chroococcales</taxon>
        <taxon>Halothecacae</taxon>
        <taxon>Halothece cluster</taxon>
        <taxon>Euhalothece</taxon>
    </lineage>
</organism>
<protein>
    <submittedName>
        <fullName evidence="2">DUF2839 family protein</fullName>
    </submittedName>
</protein>
<dbReference type="Proteomes" id="UP000318453">
    <property type="component" value="Chromosome"/>
</dbReference>
<keyword evidence="1" id="KW-0812">Transmembrane</keyword>
<dbReference type="Pfam" id="PF10999">
    <property type="entry name" value="DUF2839"/>
    <property type="match status" value="1"/>
</dbReference>
<sequence length="70" mass="8216">MGESKRRKENLGDKYGQDKKIFPWLGITKKDADRFVRWTTRGAWIGIAFLALFWATIRVIGPAFGWWELN</sequence>